<reference evidence="7" key="1">
    <citation type="submission" date="2021-01" db="EMBL/GenBank/DDBJ databases">
        <title>YIM 132084 draft genome.</title>
        <authorList>
            <person name="An D."/>
        </authorList>
    </citation>
    <scope>NUCLEOTIDE SEQUENCE</scope>
    <source>
        <strain evidence="7">YIM 132084</strain>
    </source>
</reference>
<dbReference type="GO" id="GO:0005886">
    <property type="term" value="C:plasma membrane"/>
    <property type="evidence" value="ECO:0007669"/>
    <property type="project" value="UniProtKB-SubCell"/>
</dbReference>
<feature type="transmembrane region" description="Helical" evidence="5">
    <location>
        <begin position="143"/>
        <end position="165"/>
    </location>
</feature>
<keyword evidence="3 5" id="KW-1133">Transmembrane helix</keyword>
<evidence type="ECO:0000256" key="3">
    <source>
        <dbReference type="ARBA" id="ARBA00022989"/>
    </source>
</evidence>
<feature type="transmembrane region" description="Helical" evidence="5">
    <location>
        <begin position="369"/>
        <end position="395"/>
    </location>
</feature>
<dbReference type="GO" id="GO:0022857">
    <property type="term" value="F:transmembrane transporter activity"/>
    <property type="evidence" value="ECO:0007669"/>
    <property type="project" value="InterPro"/>
</dbReference>
<feature type="transmembrane region" description="Helical" evidence="5">
    <location>
        <begin position="111"/>
        <end position="131"/>
    </location>
</feature>
<dbReference type="Proteomes" id="UP000663792">
    <property type="component" value="Unassembled WGS sequence"/>
</dbReference>
<feature type="transmembrane region" description="Helical" evidence="5">
    <location>
        <begin position="235"/>
        <end position="253"/>
    </location>
</feature>
<gene>
    <name evidence="7" type="ORF">JL106_18455</name>
</gene>
<dbReference type="AlphaFoldDB" id="A0A938YGP6"/>
<dbReference type="PANTHER" id="PTHR23501:SF197">
    <property type="entry name" value="COMD"/>
    <property type="match status" value="1"/>
</dbReference>
<dbReference type="Pfam" id="PF07690">
    <property type="entry name" value="MFS_1"/>
    <property type="match status" value="1"/>
</dbReference>
<feature type="transmembrane region" description="Helical" evidence="5">
    <location>
        <begin position="204"/>
        <end position="223"/>
    </location>
</feature>
<proteinExistence type="predicted"/>
<keyword evidence="2 5" id="KW-0812">Transmembrane</keyword>
<protein>
    <submittedName>
        <fullName evidence="7">MFS transporter</fullName>
    </submittedName>
</protein>
<feature type="transmembrane region" description="Helical" evidence="5">
    <location>
        <begin position="343"/>
        <end position="363"/>
    </location>
</feature>
<feature type="transmembrane region" description="Helical" evidence="5">
    <location>
        <begin position="416"/>
        <end position="438"/>
    </location>
</feature>
<evidence type="ECO:0000256" key="1">
    <source>
        <dbReference type="ARBA" id="ARBA00004651"/>
    </source>
</evidence>
<feature type="domain" description="Major facilitator superfamily (MFS) profile" evidence="6">
    <location>
        <begin position="20"/>
        <end position="470"/>
    </location>
</feature>
<evidence type="ECO:0000256" key="5">
    <source>
        <dbReference type="SAM" id="Phobius"/>
    </source>
</evidence>
<dbReference type="CDD" id="cd17504">
    <property type="entry name" value="MFS_MMR_MDR_like"/>
    <property type="match status" value="1"/>
</dbReference>
<dbReference type="PROSITE" id="PS50850">
    <property type="entry name" value="MFS"/>
    <property type="match status" value="1"/>
</dbReference>
<feature type="transmembrane region" description="Helical" evidence="5">
    <location>
        <begin position="20"/>
        <end position="43"/>
    </location>
</feature>
<evidence type="ECO:0000313" key="8">
    <source>
        <dbReference type="Proteomes" id="UP000663792"/>
    </source>
</evidence>
<dbReference type="Gene3D" id="1.20.1250.20">
    <property type="entry name" value="MFS general substrate transporter like domains"/>
    <property type="match status" value="2"/>
</dbReference>
<feature type="transmembrane region" description="Helical" evidence="5">
    <location>
        <begin position="86"/>
        <end position="105"/>
    </location>
</feature>
<evidence type="ECO:0000256" key="2">
    <source>
        <dbReference type="ARBA" id="ARBA00022692"/>
    </source>
</evidence>
<evidence type="ECO:0000313" key="7">
    <source>
        <dbReference type="EMBL" id="MBM9469273.1"/>
    </source>
</evidence>
<evidence type="ECO:0000259" key="6">
    <source>
        <dbReference type="PROSITE" id="PS50850"/>
    </source>
</evidence>
<keyword evidence="8" id="KW-1185">Reference proteome</keyword>
<accession>A0A938YGP6</accession>
<dbReference type="RefSeq" id="WP_205262219.1">
    <property type="nucleotide sequence ID" value="NZ_JAERWK010000025.1"/>
</dbReference>
<feature type="transmembrane region" description="Helical" evidence="5">
    <location>
        <begin position="171"/>
        <end position="192"/>
    </location>
</feature>
<dbReference type="InterPro" id="IPR020846">
    <property type="entry name" value="MFS_dom"/>
</dbReference>
<dbReference type="InterPro" id="IPR011701">
    <property type="entry name" value="MFS"/>
</dbReference>
<name>A0A938YGP6_9ACTN</name>
<feature type="transmembrane region" description="Helical" evidence="5">
    <location>
        <begin position="273"/>
        <end position="292"/>
    </location>
</feature>
<feature type="transmembrane region" description="Helical" evidence="5">
    <location>
        <begin position="444"/>
        <end position="465"/>
    </location>
</feature>
<dbReference type="PANTHER" id="PTHR23501">
    <property type="entry name" value="MAJOR FACILITATOR SUPERFAMILY"/>
    <property type="match status" value="1"/>
</dbReference>
<feature type="transmembrane region" description="Helical" evidence="5">
    <location>
        <begin position="55"/>
        <end position="74"/>
    </location>
</feature>
<keyword evidence="4 5" id="KW-0472">Membrane</keyword>
<dbReference type="InterPro" id="IPR036259">
    <property type="entry name" value="MFS_trans_sf"/>
</dbReference>
<comment type="caution">
    <text evidence="7">The sequence shown here is derived from an EMBL/GenBank/DDBJ whole genome shotgun (WGS) entry which is preliminary data.</text>
</comment>
<sequence length="489" mass="49053">MTTASPPADAARTSRSSGAIVAILALGGISVSLMQTLVIPIVGQLPALLHTSAANAAWAITATLLAAAVATPISGRLGDMIGKRPLLLVSLGMMVAGSVICAFSESLLPMVIGRILQGFSSGVIPLGISLMRDVLPLEKLGSATAVMSASLGVGGALGLPAAALIADHLDWHMLFWVAAALGAVVFVLVLTLIPSAGPGRGGRLDVTGAIGLSAALILLLLGISKGKDWGWGEPATLGCLIGGLALALVWGWYELRTEQPLVDLRTTARRQVLLTNLASVMFGFSMFAQSLVFPQLIQLPAETGYGLGRSMLTAGVAMIPGGVVMLLTAPISAMVSRRYGAKISLMIGAVGVAAGYALGLVMMDAVWQLSVVSGVIGAGVGFAYGSMPALIMGAVPISETAAANSFNTLVRSIGSSASSAVAGMVLASSAVIVGSVSIPAEGGFRVILALASGAALVALVVGVFLPGPARPGAVASGRHRAGRVGSGAR</sequence>
<dbReference type="EMBL" id="JAERWK010000025">
    <property type="protein sequence ID" value="MBM9469273.1"/>
    <property type="molecule type" value="Genomic_DNA"/>
</dbReference>
<organism evidence="7 8">
    <name type="scientific">Nakamurella leprariae</name>
    <dbReference type="NCBI Taxonomy" id="2803911"/>
    <lineage>
        <taxon>Bacteria</taxon>
        <taxon>Bacillati</taxon>
        <taxon>Actinomycetota</taxon>
        <taxon>Actinomycetes</taxon>
        <taxon>Nakamurellales</taxon>
        <taxon>Nakamurellaceae</taxon>
        <taxon>Nakamurella</taxon>
    </lineage>
</organism>
<dbReference type="SUPFAM" id="SSF103473">
    <property type="entry name" value="MFS general substrate transporter"/>
    <property type="match status" value="1"/>
</dbReference>
<feature type="transmembrane region" description="Helical" evidence="5">
    <location>
        <begin position="312"/>
        <end position="331"/>
    </location>
</feature>
<comment type="subcellular location">
    <subcellularLocation>
        <location evidence="1">Cell membrane</location>
        <topology evidence="1">Multi-pass membrane protein</topology>
    </subcellularLocation>
</comment>
<evidence type="ECO:0000256" key="4">
    <source>
        <dbReference type="ARBA" id="ARBA00023136"/>
    </source>
</evidence>